<dbReference type="AlphaFoldDB" id="A0A117NH02"/>
<proteinExistence type="predicted"/>
<evidence type="ECO:0000313" key="1">
    <source>
        <dbReference type="EMBL" id="KUM47598.1"/>
    </source>
</evidence>
<reference evidence="1" key="1">
    <citation type="journal article" date="2015" name="Genome Biol. Evol.">
        <title>Organellar Genomes of White Spruce (Picea glauca): Assembly and Annotation.</title>
        <authorList>
            <person name="Jackman S.D."/>
            <person name="Warren R.L."/>
            <person name="Gibb E.A."/>
            <person name="Vandervalk B.P."/>
            <person name="Mohamadi H."/>
            <person name="Chu J."/>
            <person name="Raymond A."/>
            <person name="Pleasance S."/>
            <person name="Coope R."/>
            <person name="Wildung M.R."/>
            <person name="Ritland C.E."/>
            <person name="Bousquet J."/>
            <person name="Jones S.J."/>
            <person name="Bohlmann J."/>
            <person name="Birol I."/>
        </authorList>
    </citation>
    <scope>NUCLEOTIDE SEQUENCE [LARGE SCALE GENOMIC DNA]</scope>
    <source>
        <tissue evidence="1">Flushing bud</tissue>
    </source>
</reference>
<protein>
    <submittedName>
        <fullName evidence="1">Uncharacterized protein</fullName>
    </submittedName>
</protein>
<accession>A0A117NH02</accession>
<name>A0A117NH02_PICGL</name>
<sequence>MLFPEASLFVALVYTQWDHSFHSGIQIPNSPPKREIPFHIQSLCAFQSDLLVIILHDIHRYPIGFNTHLINRTSPIFPYTLSFISFGKEPYAHRPPVFHSLKDKI</sequence>
<organism evidence="1">
    <name type="scientific">Picea glauca</name>
    <name type="common">White spruce</name>
    <name type="synonym">Pinus glauca</name>
    <dbReference type="NCBI Taxonomy" id="3330"/>
    <lineage>
        <taxon>Eukaryota</taxon>
        <taxon>Viridiplantae</taxon>
        <taxon>Streptophyta</taxon>
        <taxon>Embryophyta</taxon>
        <taxon>Tracheophyta</taxon>
        <taxon>Spermatophyta</taxon>
        <taxon>Pinopsida</taxon>
        <taxon>Pinidae</taxon>
        <taxon>Conifers I</taxon>
        <taxon>Pinales</taxon>
        <taxon>Pinaceae</taxon>
        <taxon>Picea</taxon>
    </lineage>
</organism>
<gene>
    <name evidence="1" type="ORF">ABT39_MTgene5784</name>
</gene>
<geneLocation type="mitochondrion" evidence="1"/>
<comment type="caution">
    <text evidence="1">The sequence shown here is derived from an EMBL/GenBank/DDBJ whole genome shotgun (WGS) entry which is preliminary data.</text>
</comment>
<dbReference type="EMBL" id="LKAM01000007">
    <property type="protein sequence ID" value="KUM47598.1"/>
    <property type="molecule type" value="Genomic_DNA"/>
</dbReference>
<keyword evidence="1" id="KW-0496">Mitochondrion</keyword>